<keyword evidence="4 6" id="KW-0131">Cell cycle</keyword>
<dbReference type="SUPFAM" id="SSF63848">
    <property type="entry name" value="Cell-division inhibitor MinC, C-terminal domain"/>
    <property type="match status" value="1"/>
</dbReference>
<dbReference type="InterPro" id="IPR016098">
    <property type="entry name" value="CAP/MinC_C"/>
</dbReference>
<evidence type="ECO:0000256" key="1">
    <source>
        <dbReference type="ARBA" id="ARBA00006291"/>
    </source>
</evidence>
<sequence>MSSQAFELKGEMSLLSVLLLSVADMGEIQEGLDEKRRNAHQFLDRNPVIVDCQMIHEQAVALDFIQLRKIIAETGLIPVGIRNLPEALEDNASDAGWALLRQGHSRVKATTLPDKVQPEANTEADNGDGETASTQRLKVVQRPVRSGQQIYCPDGDIVVMQQTSAGSELLAGGSVHVYGALRGRVLAGVQGDTNARIFCQHLEAELLSIAGRYRLLDDIEEDLKGQAVMVYLEGEKLKITPI</sequence>
<evidence type="ECO:0000256" key="6">
    <source>
        <dbReference type="HAMAP-Rule" id="MF_00267"/>
    </source>
</evidence>
<dbReference type="EMBL" id="CACVAT010000277">
    <property type="protein sequence ID" value="CAA6817291.1"/>
    <property type="molecule type" value="Genomic_DNA"/>
</dbReference>
<dbReference type="Pfam" id="PF03775">
    <property type="entry name" value="MinC_C"/>
    <property type="match status" value="1"/>
</dbReference>
<comment type="subunit">
    <text evidence="6">Interacts with MinD and FtsZ.</text>
</comment>
<evidence type="ECO:0000256" key="3">
    <source>
        <dbReference type="ARBA" id="ARBA00023210"/>
    </source>
</evidence>
<feature type="domain" description="Septum formation inhibitor MinC C-terminal" evidence="8">
    <location>
        <begin position="139"/>
        <end position="239"/>
    </location>
</feature>
<dbReference type="PANTHER" id="PTHR34108">
    <property type="entry name" value="SEPTUM SITE-DETERMINING PROTEIN MINC"/>
    <property type="match status" value="1"/>
</dbReference>
<evidence type="ECO:0000259" key="9">
    <source>
        <dbReference type="Pfam" id="PF05209"/>
    </source>
</evidence>
<feature type="region of interest" description="Disordered" evidence="7">
    <location>
        <begin position="110"/>
        <end position="135"/>
    </location>
</feature>
<dbReference type="Pfam" id="PF05209">
    <property type="entry name" value="MinC_N"/>
    <property type="match status" value="1"/>
</dbReference>
<protein>
    <recommendedName>
        <fullName evidence="6">Probable septum site-determining protein MinC</fullName>
    </recommendedName>
</protein>
<dbReference type="GO" id="GO:1901891">
    <property type="term" value="P:regulation of cell septum assembly"/>
    <property type="evidence" value="ECO:0007669"/>
    <property type="project" value="InterPro"/>
</dbReference>
<keyword evidence="3 6" id="KW-0717">Septation</keyword>
<evidence type="ECO:0000256" key="5">
    <source>
        <dbReference type="ARBA" id="ARBA00025606"/>
    </source>
</evidence>
<comment type="similarity">
    <text evidence="1 6">Belongs to the MinC family.</text>
</comment>
<name>A0A6S6T2G5_9GAMM</name>
<organism evidence="10">
    <name type="scientific">uncultured Thiotrichaceae bacterium</name>
    <dbReference type="NCBI Taxonomy" id="298394"/>
    <lineage>
        <taxon>Bacteria</taxon>
        <taxon>Pseudomonadati</taxon>
        <taxon>Pseudomonadota</taxon>
        <taxon>Gammaproteobacteria</taxon>
        <taxon>Thiotrichales</taxon>
        <taxon>Thiotrichaceae</taxon>
        <taxon>environmental samples</taxon>
    </lineage>
</organism>
<dbReference type="GO" id="GO:0000917">
    <property type="term" value="P:division septum assembly"/>
    <property type="evidence" value="ECO:0007669"/>
    <property type="project" value="UniProtKB-KW"/>
</dbReference>
<reference evidence="10" key="1">
    <citation type="submission" date="2020-01" db="EMBL/GenBank/DDBJ databases">
        <authorList>
            <person name="Meier V. D."/>
            <person name="Meier V D."/>
        </authorList>
    </citation>
    <scope>NUCLEOTIDE SEQUENCE</scope>
    <source>
        <strain evidence="10">HLG_WM_MAG_09</strain>
    </source>
</reference>
<evidence type="ECO:0000256" key="2">
    <source>
        <dbReference type="ARBA" id="ARBA00022618"/>
    </source>
</evidence>
<dbReference type="GO" id="GO:0051302">
    <property type="term" value="P:regulation of cell division"/>
    <property type="evidence" value="ECO:0007669"/>
    <property type="project" value="InterPro"/>
</dbReference>
<evidence type="ECO:0000256" key="4">
    <source>
        <dbReference type="ARBA" id="ARBA00023306"/>
    </source>
</evidence>
<dbReference type="InterPro" id="IPR007874">
    <property type="entry name" value="MinC_N"/>
</dbReference>
<dbReference type="InterPro" id="IPR036145">
    <property type="entry name" value="MinC_C_sf"/>
</dbReference>
<evidence type="ECO:0000313" key="10">
    <source>
        <dbReference type="EMBL" id="CAA6817291.1"/>
    </source>
</evidence>
<proteinExistence type="inferred from homology"/>
<evidence type="ECO:0000256" key="7">
    <source>
        <dbReference type="SAM" id="MobiDB-lite"/>
    </source>
</evidence>
<dbReference type="AlphaFoldDB" id="A0A6S6T2G5"/>
<dbReference type="GO" id="GO:0000902">
    <property type="term" value="P:cell morphogenesis"/>
    <property type="evidence" value="ECO:0007669"/>
    <property type="project" value="InterPro"/>
</dbReference>
<dbReference type="Gene3D" id="3.30.70.260">
    <property type="match status" value="1"/>
</dbReference>
<dbReference type="HAMAP" id="MF_00267">
    <property type="entry name" value="MinC"/>
    <property type="match status" value="1"/>
</dbReference>
<dbReference type="NCBIfam" id="TIGR01222">
    <property type="entry name" value="minC"/>
    <property type="match status" value="1"/>
</dbReference>
<keyword evidence="2 6" id="KW-0132">Cell division</keyword>
<feature type="domain" description="Septum formation inhibitor MinC N-terminal" evidence="9">
    <location>
        <begin position="6"/>
        <end position="78"/>
    </location>
</feature>
<evidence type="ECO:0000259" key="8">
    <source>
        <dbReference type="Pfam" id="PF03775"/>
    </source>
</evidence>
<dbReference type="InterPro" id="IPR005526">
    <property type="entry name" value="Septum_form_inhib_MinC_C"/>
</dbReference>
<comment type="function">
    <text evidence="5 6">Cell division inhibitor that blocks the formation of polar Z ring septums. Rapidly oscillates between the poles of the cell to destabilize FtsZ filaments that have formed before they mature into polar Z rings. Prevents FtsZ polymerization.</text>
</comment>
<dbReference type="PANTHER" id="PTHR34108:SF1">
    <property type="entry name" value="SEPTUM SITE-DETERMINING PROTEIN MINC"/>
    <property type="match status" value="1"/>
</dbReference>
<accession>A0A6S6T2G5</accession>
<dbReference type="Gene3D" id="2.160.20.70">
    <property type="match status" value="1"/>
</dbReference>
<gene>
    <name evidence="6" type="primary">minC</name>
    <name evidence="10" type="ORF">HELGO_WM14475</name>
</gene>
<dbReference type="InterPro" id="IPR013033">
    <property type="entry name" value="MinC"/>
</dbReference>